<dbReference type="Proteomes" id="UP000509704">
    <property type="component" value="Chromosome 3"/>
</dbReference>
<dbReference type="Pfam" id="PF08579">
    <property type="entry name" value="RPM2"/>
    <property type="match status" value="1"/>
</dbReference>
<gene>
    <name evidence="3" type="ORF">HG535_0C05850</name>
</gene>
<reference evidence="3 4" key="1">
    <citation type="submission" date="2020-07" db="EMBL/GenBank/DDBJ databases">
        <title>The yeast mating-type switching endonuclease HO is a domesticated member of an unorthodox homing genetic element family.</title>
        <authorList>
            <person name="Coughlan A.Y."/>
            <person name="Lombardi L."/>
            <person name="Braun-Galleani S."/>
            <person name="Martos A.R."/>
            <person name="Galeote V."/>
            <person name="Bigey F."/>
            <person name="Dequin S."/>
            <person name="Byrne K.P."/>
            <person name="Wolfe K.H."/>
        </authorList>
    </citation>
    <scope>NUCLEOTIDE SEQUENCE [LARGE SCALE GENOMIC DNA]</scope>
    <source>
        <strain evidence="3 4">NRRL Y-6702</strain>
    </source>
</reference>
<dbReference type="InterPro" id="IPR013888">
    <property type="entry name" value="RNase_P_Rpm2_mt"/>
</dbReference>
<feature type="region of interest" description="Disordered" evidence="2">
    <location>
        <begin position="84"/>
        <end position="131"/>
    </location>
</feature>
<dbReference type="OrthoDB" id="185373at2759"/>
<evidence type="ECO:0000256" key="2">
    <source>
        <dbReference type="SAM" id="MobiDB-lite"/>
    </source>
</evidence>
<feature type="compositionally biased region" description="Polar residues" evidence="2">
    <location>
        <begin position="102"/>
        <end position="113"/>
    </location>
</feature>
<feature type="compositionally biased region" description="Basic and acidic residues" evidence="2">
    <location>
        <begin position="85"/>
        <end position="101"/>
    </location>
</feature>
<accession>A0A7H9B0S4</accession>
<protein>
    <submittedName>
        <fullName evidence="3">Uncharacterized protein</fullName>
    </submittedName>
</protein>
<dbReference type="PANTHER" id="PTHR47941">
    <property type="entry name" value="PENTATRICOPEPTIDE REPEAT-CONTAINING PROTEIN 3, MITOCHONDRIAL"/>
    <property type="match status" value="1"/>
</dbReference>
<proteinExistence type="predicted"/>
<evidence type="ECO:0000313" key="4">
    <source>
        <dbReference type="Proteomes" id="UP000509704"/>
    </source>
</evidence>
<organism evidence="3 4">
    <name type="scientific">Zygotorulaspora mrakii</name>
    <name type="common">Zygosaccharomyces mrakii</name>
    <dbReference type="NCBI Taxonomy" id="42260"/>
    <lineage>
        <taxon>Eukaryota</taxon>
        <taxon>Fungi</taxon>
        <taxon>Dikarya</taxon>
        <taxon>Ascomycota</taxon>
        <taxon>Saccharomycotina</taxon>
        <taxon>Saccharomycetes</taxon>
        <taxon>Saccharomycetales</taxon>
        <taxon>Saccharomycetaceae</taxon>
        <taxon>Zygotorulaspora</taxon>
    </lineage>
</organism>
<keyword evidence="4" id="KW-1185">Reference proteome</keyword>
<dbReference type="RefSeq" id="XP_037143959.1">
    <property type="nucleotide sequence ID" value="XM_037288064.1"/>
</dbReference>
<evidence type="ECO:0000256" key="1">
    <source>
        <dbReference type="ARBA" id="ARBA00022737"/>
    </source>
</evidence>
<keyword evidence="1" id="KW-0677">Repeat</keyword>
<dbReference type="EMBL" id="CP058606">
    <property type="protein sequence ID" value="QLG72231.1"/>
    <property type="molecule type" value="Genomic_DNA"/>
</dbReference>
<dbReference type="GeneID" id="59235929"/>
<dbReference type="KEGG" id="zmk:HG535_0C05850"/>
<name>A0A7H9B0S4_ZYGMR</name>
<dbReference type="AlphaFoldDB" id="A0A7H9B0S4"/>
<sequence length="1220" mass="139563">MAFKSFKYKFYSKGYHCSAAQKNSTSFFDSSYQYFRQNQGLVSLDTAIPQSNVQHLNPYPVLSANVNYNNLDDVLNTQDGAVATTHEEQHEEESVALERNRSSSINHSRQQKPVSAIGRNSMGDSNGSRGLLPPIQRDALIDHNLSKKFYSTTATGKSGTSAPVYVAVGATGISGSTVINNHNQTNFDVDLQKKAPSQDIVPGTATASGATPTVETLPWEEDTESSLNPSTFLTTHINEINEAYRTRDYNKINPLYQALKRNGIVPPLEVYSKVLESLAKRDLDKDDLDYKMSELLTCYQDMIINKLKPSDEIYNIVLGYLFKGSILAYKIRNSNGSDFYKIASELYLTIDTQNKQHQFSKEVLDHALLAMNLYPGHLSLQTAQEVVNSSPFFKKDCFYYVAFISYAKLTNDNVLIKKLYEEFRAALTADQSLKSKEFEVYTMTLSGLVETGDLDLAIKLLDTLTIELKEKNGSGEILSLMLSNFLISVSKIDCHRAYELWSKFHKMRWIPEFSYEFYLVLLANSFEDWKLSKKIYDCIFPMRAQFKDARRELSDYLLRPIGVESVMTSLLDYALQSKDNEMIMKILEESVIKNLKFDVGVYQFIFAYLKEIKCPDDYLLRFIATHGSLFNQDTKSIDSYEFLNGIIDHFPSQVILKKITEMKFFSELCRNFNMGASKAINYGGLIGCMRSLWASPQTIDKYSYNLEIHAILIMRLLDFDTYYNIMDNEILIDFKEKVLDRFSKLAINYRRLNFDPNKVPGAVSQAIKMIDLPDDVAGFYSHPGDWDKTYPLALGSAIRNSGSTGIKEFKRLKKENYSFDYDTYKELVKKGVINSETISASLDLCADEEELKYLTNTMCVKCTGKNLEKTLLEHPSFQIRILPSLTDESLLRLAKNCSLDHWINQAQFPKKFKSIAAQAEFKSSIGYVYDQLSKNKEYSRILLFNKVCPVLNIEILLKSCIRTGNYELYRQMFEKYRDHLGPSALDIQSEYLINRGRIDEAVNLIKSASVRTPCKTLDIYTFGLFLQSFYKEVTSYEAPEDTLQLANLLSAQSSFMGMLSLYDTITKSDTFLIESDITFAVKSEILEQMLNNLYDATELVDVNSEEVSDKFNSKIQNYFRFRAFLKLPQLQLGDLKQLLGIWAKVNPFAIDTLFNNMVETIYLNPNGRLLYLEHDLSVSFKPHDIHELCADIENFYKMEEDAENTSKVQKFKSLLDDMIR</sequence>
<evidence type="ECO:0000313" key="3">
    <source>
        <dbReference type="EMBL" id="QLG72231.1"/>
    </source>
</evidence>